<dbReference type="SUPFAM" id="SSF53335">
    <property type="entry name" value="S-adenosyl-L-methionine-dependent methyltransferases"/>
    <property type="match status" value="1"/>
</dbReference>
<dbReference type="InterPro" id="IPR029063">
    <property type="entry name" value="SAM-dependent_MTases_sf"/>
</dbReference>
<accession>A0A381J7W3</accession>
<dbReference type="EMBL" id="UFWZ01000001">
    <property type="protein sequence ID" value="SUY47073.1"/>
    <property type="molecule type" value="Genomic_DNA"/>
</dbReference>
<keyword evidence="2" id="KW-1185">Reference proteome</keyword>
<evidence type="ECO:0000313" key="2">
    <source>
        <dbReference type="Proteomes" id="UP000254664"/>
    </source>
</evidence>
<keyword evidence="1" id="KW-0808">Transferase</keyword>
<dbReference type="PANTHER" id="PTHR35276">
    <property type="entry name" value="S-ADENOSYL-L-METHIONINE-DEPENDENT METHYLTRANSFERASES SUPERFAMILY PROTEIN"/>
    <property type="match status" value="1"/>
</dbReference>
<gene>
    <name evidence="1" type="ORF">NCTC9836_01400</name>
</gene>
<dbReference type="GO" id="GO:0032259">
    <property type="term" value="P:methylation"/>
    <property type="evidence" value="ECO:0007669"/>
    <property type="project" value="UniProtKB-KW"/>
</dbReference>
<dbReference type="GO" id="GO:0008168">
    <property type="term" value="F:methyltransferase activity"/>
    <property type="evidence" value="ECO:0007669"/>
    <property type="project" value="UniProtKB-KW"/>
</dbReference>
<dbReference type="PANTHER" id="PTHR35276:SF1">
    <property type="entry name" value="TRNA (MNM(5)S(2)U34)-METHYLTRANSFERASE, CHLOROPLASTIC"/>
    <property type="match status" value="1"/>
</dbReference>
<reference evidence="1 2" key="1">
    <citation type="submission" date="2018-06" db="EMBL/GenBank/DDBJ databases">
        <authorList>
            <consortium name="Pathogen Informatics"/>
            <person name="Doyle S."/>
        </authorList>
    </citation>
    <scope>NUCLEOTIDE SEQUENCE [LARGE SCALE GENOMIC DNA]</scope>
    <source>
        <strain evidence="1 2">NCTC9836</strain>
    </source>
</reference>
<dbReference type="OrthoDB" id="9792989at2"/>
<evidence type="ECO:0000313" key="1">
    <source>
        <dbReference type="EMBL" id="SUY47073.1"/>
    </source>
</evidence>
<organism evidence="1 2">
    <name type="scientific">Clostridium putrefaciens</name>
    <dbReference type="NCBI Taxonomy" id="99675"/>
    <lineage>
        <taxon>Bacteria</taxon>
        <taxon>Bacillati</taxon>
        <taxon>Bacillota</taxon>
        <taxon>Clostridia</taxon>
        <taxon>Eubacteriales</taxon>
        <taxon>Clostridiaceae</taxon>
        <taxon>Clostridium</taxon>
    </lineage>
</organism>
<dbReference type="Proteomes" id="UP000254664">
    <property type="component" value="Unassembled WGS sequence"/>
</dbReference>
<dbReference type="Pfam" id="PF06962">
    <property type="entry name" value="rRNA_methylase"/>
    <property type="match status" value="1"/>
</dbReference>
<dbReference type="AlphaFoldDB" id="A0A381J7W3"/>
<dbReference type="RefSeq" id="WP_115641072.1">
    <property type="nucleotide sequence ID" value="NZ_UFWZ01000001.1"/>
</dbReference>
<name>A0A381J7W3_9CLOT</name>
<sequence length="179" mass="20341">MFNYTADISVLSHNIIKDNIKNFDIAIDATLGNGKDTDFLSKYFKTVYSFEIQHMAIENYKNKEIQNVHLIEESHELIDNIIKDSVDCIMYNLGYLPGGDKNITTNCKSTLISIKKGLELLKSQGIMAISMYSGHEEGKKEKEEILKYASSLDKLLYGSMLHETLNRNNAPSLLIIEKK</sequence>
<dbReference type="InterPro" id="IPR010719">
    <property type="entry name" value="MnmM_MeTrfase"/>
</dbReference>
<protein>
    <submittedName>
        <fullName evidence="1">rRNA methylase</fullName>
    </submittedName>
</protein>
<dbReference type="Gene3D" id="3.40.50.150">
    <property type="entry name" value="Vaccinia Virus protein VP39"/>
    <property type="match status" value="1"/>
</dbReference>
<keyword evidence="1" id="KW-0489">Methyltransferase</keyword>
<proteinExistence type="predicted"/>